<feature type="compositionally biased region" description="Polar residues" evidence="1">
    <location>
        <begin position="14"/>
        <end position="25"/>
    </location>
</feature>
<organism evidence="2 3">
    <name type="scientific">Cucumis melo var. makuwa</name>
    <name type="common">Oriental melon</name>
    <dbReference type="NCBI Taxonomy" id="1194695"/>
    <lineage>
        <taxon>Eukaryota</taxon>
        <taxon>Viridiplantae</taxon>
        <taxon>Streptophyta</taxon>
        <taxon>Embryophyta</taxon>
        <taxon>Tracheophyta</taxon>
        <taxon>Spermatophyta</taxon>
        <taxon>Magnoliopsida</taxon>
        <taxon>eudicotyledons</taxon>
        <taxon>Gunneridae</taxon>
        <taxon>Pentapetalae</taxon>
        <taxon>rosids</taxon>
        <taxon>fabids</taxon>
        <taxon>Cucurbitales</taxon>
        <taxon>Cucurbitaceae</taxon>
        <taxon>Benincaseae</taxon>
        <taxon>Cucumis</taxon>
    </lineage>
</organism>
<reference evidence="2 3" key="1">
    <citation type="submission" date="2019-08" db="EMBL/GenBank/DDBJ databases">
        <title>Draft genome sequences of two oriental melons (Cucumis melo L. var makuwa).</title>
        <authorList>
            <person name="Kwon S.-Y."/>
        </authorList>
    </citation>
    <scope>NUCLEOTIDE SEQUENCE [LARGE SCALE GENOMIC DNA]</scope>
    <source>
        <strain evidence="3">cv. Chang Bougi</strain>
        <tissue evidence="2">Leaf</tissue>
    </source>
</reference>
<proteinExistence type="predicted"/>
<feature type="region of interest" description="Disordered" evidence="1">
    <location>
        <begin position="132"/>
        <end position="162"/>
    </location>
</feature>
<feature type="region of interest" description="Disordered" evidence="1">
    <location>
        <begin position="1"/>
        <end position="26"/>
    </location>
</feature>
<sequence>MLFSTPEHPPTPGSGRSANTPSTGLRRSLTALAALCAKKAALLTKKLKSKPSQDHPSPRSPLARPKKMLKTISQSAMNLVHKKRTGRQEEEEEEEEEEVEEEEKWGQGGVWQRGILMGDKCQPLDFSGAIYYDSNGHKMDEPPLRSPRASPLPGYLLRKSQP</sequence>
<name>A0A5D3DXW4_CUCMM</name>
<evidence type="ECO:0000256" key="1">
    <source>
        <dbReference type="SAM" id="MobiDB-lite"/>
    </source>
</evidence>
<dbReference type="AlphaFoldDB" id="A0A5D3DXW4"/>
<dbReference type="PANTHER" id="PTHR33237:SF46">
    <property type="entry name" value="OS01G0606100 PROTEIN"/>
    <property type="match status" value="1"/>
</dbReference>
<protein>
    <submittedName>
        <fullName evidence="2">Uncharacterized protein</fullName>
    </submittedName>
</protein>
<feature type="region of interest" description="Disordered" evidence="1">
    <location>
        <begin position="44"/>
        <end position="107"/>
    </location>
</feature>
<dbReference type="PANTHER" id="PTHR33237">
    <property type="entry name" value="F2P16.13 PROTEIN-RELATED"/>
    <property type="match status" value="1"/>
</dbReference>
<comment type="caution">
    <text evidence="2">The sequence shown here is derived from an EMBL/GenBank/DDBJ whole genome shotgun (WGS) entry which is preliminary data.</text>
</comment>
<dbReference type="EMBL" id="SSTD01002102">
    <property type="protein sequence ID" value="TYK28394.1"/>
    <property type="molecule type" value="Genomic_DNA"/>
</dbReference>
<dbReference type="Proteomes" id="UP000321947">
    <property type="component" value="Unassembled WGS sequence"/>
</dbReference>
<evidence type="ECO:0000313" key="3">
    <source>
        <dbReference type="Proteomes" id="UP000321947"/>
    </source>
</evidence>
<feature type="compositionally biased region" description="Acidic residues" evidence="1">
    <location>
        <begin position="89"/>
        <end position="103"/>
    </location>
</feature>
<evidence type="ECO:0000313" key="2">
    <source>
        <dbReference type="EMBL" id="TYK28394.1"/>
    </source>
</evidence>
<gene>
    <name evidence="2" type="ORF">E5676_scaffold629G00220</name>
</gene>
<accession>A0A5D3DXW4</accession>